<dbReference type="Gene3D" id="3.30.420.10">
    <property type="entry name" value="Ribonuclease H-like superfamily/Ribonuclease H"/>
    <property type="match status" value="1"/>
</dbReference>
<organism evidence="7 8">
    <name type="scientific">Polyangium mundeleinium</name>
    <dbReference type="NCBI Taxonomy" id="2995306"/>
    <lineage>
        <taxon>Bacteria</taxon>
        <taxon>Pseudomonadati</taxon>
        <taxon>Myxococcota</taxon>
        <taxon>Polyangia</taxon>
        <taxon>Polyangiales</taxon>
        <taxon>Polyangiaceae</taxon>
        <taxon>Polyangium</taxon>
    </lineage>
</organism>
<dbReference type="InterPro" id="IPR036397">
    <property type="entry name" value="RNaseH_sf"/>
</dbReference>
<comment type="catalytic activity">
    <reaction evidence="4">
        <text>DNA(n) + a 2'-deoxyribonucleoside 5'-triphosphate = DNA(n+1) + diphosphate</text>
        <dbReference type="Rhea" id="RHEA:22508"/>
        <dbReference type="Rhea" id="RHEA-COMP:17339"/>
        <dbReference type="Rhea" id="RHEA-COMP:17340"/>
        <dbReference type="ChEBI" id="CHEBI:33019"/>
        <dbReference type="ChEBI" id="CHEBI:61560"/>
        <dbReference type="ChEBI" id="CHEBI:173112"/>
        <dbReference type="EC" id="2.7.7.7"/>
    </reaction>
</comment>
<dbReference type="EMBL" id="JAQNDO010000001">
    <property type="protein sequence ID" value="MDC0740919.1"/>
    <property type="molecule type" value="Genomic_DNA"/>
</dbReference>
<dbReference type="InterPro" id="IPR024385">
    <property type="entry name" value="DUF3854"/>
</dbReference>
<reference evidence="7 8" key="1">
    <citation type="submission" date="2022-11" db="EMBL/GenBank/DDBJ databases">
        <title>Minimal conservation of predation-associated metabolite biosynthetic gene clusters underscores biosynthetic potential of Myxococcota including descriptions for ten novel species: Archangium lansinium sp. nov., Myxococcus landrumus sp. nov., Nannocystis bai.</title>
        <authorList>
            <person name="Ahearne A."/>
            <person name="Stevens C."/>
            <person name="Dowd S."/>
        </authorList>
    </citation>
    <scope>NUCLEOTIDE SEQUENCE [LARGE SCALE GENOMIC DNA]</scope>
    <source>
        <strain evidence="7 8">RJM3</strain>
    </source>
</reference>
<proteinExistence type="inferred from homology"/>
<evidence type="ECO:0000256" key="3">
    <source>
        <dbReference type="ARBA" id="ARBA00022705"/>
    </source>
</evidence>
<dbReference type="PRINTS" id="PR00868">
    <property type="entry name" value="DNAPOLI"/>
</dbReference>
<dbReference type="Proteomes" id="UP001221411">
    <property type="component" value="Unassembled WGS sequence"/>
</dbReference>
<evidence type="ECO:0000256" key="4">
    <source>
        <dbReference type="ARBA" id="ARBA00049244"/>
    </source>
</evidence>
<dbReference type="PANTHER" id="PTHR10133:SF27">
    <property type="entry name" value="DNA POLYMERASE NU"/>
    <property type="match status" value="1"/>
</dbReference>
<dbReference type="InterPro" id="IPR002298">
    <property type="entry name" value="DNA_polymerase_A"/>
</dbReference>
<evidence type="ECO:0000313" key="8">
    <source>
        <dbReference type="Proteomes" id="UP001221411"/>
    </source>
</evidence>
<dbReference type="EC" id="2.7.7.7" evidence="2"/>
<dbReference type="RefSeq" id="WP_271916126.1">
    <property type="nucleotide sequence ID" value="NZ_JAQNDO010000001.1"/>
</dbReference>
<feature type="region of interest" description="Disordered" evidence="5">
    <location>
        <begin position="939"/>
        <end position="1053"/>
    </location>
</feature>
<name>A0ABT5EHE8_9BACT</name>
<protein>
    <recommendedName>
        <fullName evidence="2">DNA-directed DNA polymerase</fullName>
        <ecNumber evidence="2">2.7.7.7</ecNumber>
    </recommendedName>
</protein>
<dbReference type="Pfam" id="PF12965">
    <property type="entry name" value="DUF3854"/>
    <property type="match status" value="1"/>
</dbReference>
<comment type="similarity">
    <text evidence="1">Belongs to the DNA polymerase type-A family.</text>
</comment>
<sequence>MNLACASTETNTGGAQVLPFEPHHIQYLEHRAVVPDWAAEAGLRSVSPDVGVRLLGRDQPLPCGGIAIPYPNAPGYVRIRLDEGKPRYLAPAGREVPIFIPPGCEFEGSAPLYVVESPGKALVLQDNGFNAIGLGGIYSTLTKDHKLNDSWNVVGLVRREVVITFDAGRALNPDVARAEARLAIALEQHGAKVKVAALPLRDDGEDQGPDDFRASNGYVDLRRVLAADVPADPVERVKNISAEQAVNLLGDLPFLWSLTERGVATQKKVMTLLRPHGVRERDLQRALYEAEQKAKNRRIHEEETPAGAFYAVRREKLCLVSSPDGGVTENCQPLGNFTAHIVEEEILDDGAEKTRAFVIEGALETGVPLSRVRVSPQELGGELWPSQKWGAKPIVYPGIPRVASHLRAAIQTVSSPTETVTYMHSGFRDHGGRWIYLHAGGAVGAHDVSIELEAAYRRYKLPAFAEDPREAVKISLDFLKTADTRVTLPLLCAVYRAPLQSSHYFDAVLMLHGKSGSMKSSLAALAQSHWGEFDHASLPLSWGWTFSAIELYLHRMKDALVTIDDFAPKSADATDETHKKGAQLVRHVGNGSSRGRLKSDCTARPDRPCRALVLSTGEDLPKGESIQARLVAIHMSKEDINLDALTRLQANAHRLPHAMAAYVEWLIPQMPQLEVEVKKKFQELRDEMQQKYGHLRAPAAMAHLLVGAYYFTEFAKDLGVMSDEDAKGYIDEARAALLANYREQVRATEQSNPGHRFLEVLRDLLLRRKVTLQSMGMPLTSASSDGTEPVGWKDKTHAYLLPDAAFEAVNKALKSMNEGTPLQQYGLWSRMVEEGLILPNGKEPTHRLDVDGDRKRERVLKIDLTKLRGEPDPDGSGDGGPGPGGGEPGPDDDGGALCEGGDDGLDLPSLWRPIRSPAENMNGSAPLTIASLPPSPVLAVQMPGSCPDRSGHGCEGPGDGKTPADPGDMQARTGNQPHSDQMTRSFRGESPSVSADVARLGSVSPSLSGAPLPSEKIWSSGQAGQGASFSRRSRSPEGLQGSGQAEQTSDRAGPGTLAEAILRAGRVGLVVHSTGPDITEGPVLVALALPDGQARVFHTLGGEELGPVADALCQVTIVGHDLKGALAQFQYHLGFMPGTVVDTAIAWRLLDGGRHLKNHKYFSLERALGKQIVQKNIDWSTAPSPELRDELAEEARDVLRLADIFQKDLQEERLEEVAALEFKLLPIVAQMEVSGVPINRVEWERLVDMWTSEAAELEKNLVATLGVKNIDNNEEVLAALHRLGLQVERTNSEALAPYMHLPVAQQLVLYRRNNGFVTGAGNGVLRAFSRSEDGRVHATLNQIGAVTGRLSAQEPNLLGLPRDKQVRSCIQAPAGKKLVVGDYNAIELRVLADQTGDEKLKEVFGKSDGDPHRHTASLLMNVPENQVTDEQRNRAKPVNFGGSFGMGVNKLIAYAKKNYKVDLRPEQAAQFKQMFLQNHAGVAAWQKKMAEEMPAELRTKSGRVSYYFDPAEDYNARLAFPIQGTAADGMKQAMVLLAPHLKRLGAQMILAVHDELLVEAPEEHAEEVKVLMRDSMIAGMKKYVPSVPIVVEPKVMSRWEK</sequence>
<feature type="compositionally biased region" description="Acidic residues" evidence="5">
    <location>
        <begin position="889"/>
        <end position="905"/>
    </location>
</feature>
<dbReference type="InterPro" id="IPR012337">
    <property type="entry name" value="RNaseH-like_sf"/>
</dbReference>
<comment type="caution">
    <text evidence="7">The sequence shown here is derived from an EMBL/GenBank/DDBJ whole genome shotgun (WGS) entry which is preliminary data.</text>
</comment>
<evidence type="ECO:0000256" key="1">
    <source>
        <dbReference type="ARBA" id="ARBA00007705"/>
    </source>
</evidence>
<accession>A0ABT5EHE8</accession>
<dbReference type="InterPro" id="IPR043502">
    <property type="entry name" value="DNA/RNA_pol_sf"/>
</dbReference>
<dbReference type="SUPFAM" id="SSF53098">
    <property type="entry name" value="Ribonuclease H-like"/>
    <property type="match status" value="1"/>
</dbReference>
<feature type="region of interest" description="Disordered" evidence="5">
    <location>
        <begin position="864"/>
        <end position="919"/>
    </location>
</feature>
<evidence type="ECO:0000259" key="6">
    <source>
        <dbReference type="SMART" id="SM00482"/>
    </source>
</evidence>
<feature type="domain" description="DNA-directed DNA polymerase family A palm" evidence="6">
    <location>
        <begin position="1363"/>
        <end position="1564"/>
    </location>
</feature>
<dbReference type="InterPro" id="IPR001098">
    <property type="entry name" value="DNA-dir_DNA_pol_A_palm_dom"/>
</dbReference>
<dbReference type="Gene3D" id="3.30.70.370">
    <property type="match status" value="1"/>
</dbReference>
<feature type="compositionally biased region" description="Polar residues" evidence="5">
    <location>
        <begin position="972"/>
        <end position="984"/>
    </location>
</feature>
<dbReference type="PANTHER" id="PTHR10133">
    <property type="entry name" value="DNA POLYMERASE I"/>
    <property type="match status" value="1"/>
</dbReference>
<dbReference type="SMART" id="SM00482">
    <property type="entry name" value="POLAc"/>
    <property type="match status" value="1"/>
</dbReference>
<dbReference type="SUPFAM" id="SSF56672">
    <property type="entry name" value="DNA/RNA polymerases"/>
    <property type="match status" value="1"/>
</dbReference>
<feature type="compositionally biased region" description="Low complexity" evidence="5">
    <location>
        <begin position="1019"/>
        <end position="1028"/>
    </location>
</feature>
<gene>
    <name evidence="7" type="ORF">POL67_06145</name>
</gene>
<dbReference type="Gene3D" id="1.10.150.20">
    <property type="entry name" value="5' to 3' exonuclease, C-terminal subdomain"/>
    <property type="match status" value="1"/>
</dbReference>
<evidence type="ECO:0000313" key="7">
    <source>
        <dbReference type="EMBL" id="MDC0740919.1"/>
    </source>
</evidence>
<evidence type="ECO:0000256" key="5">
    <source>
        <dbReference type="SAM" id="MobiDB-lite"/>
    </source>
</evidence>
<feature type="compositionally biased region" description="Gly residues" evidence="5">
    <location>
        <begin position="876"/>
        <end position="888"/>
    </location>
</feature>
<dbReference type="Pfam" id="PF00476">
    <property type="entry name" value="DNA_pol_A"/>
    <property type="match status" value="1"/>
</dbReference>
<evidence type="ECO:0000256" key="2">
    <source>
        <dbReference type="ARBA" id="ARBA00012417"/>
    </source>
</evidence>
<keyword evidence="3" id="KW-0235">DNA replication</keyword>
<keyword evidence="8" id="KW-1185">Reference proteome</keyword>